<protein>
    <submittedName>
        <fullName evidence="1">Uncharacterized protein</fullName>
    </submittedName>
</protein>
<evidence type="ECO:0000313" key="2">
    <source>
        <dbReference type="Proteomes" id="UP001165270"/>
    </source>
</evidence>
<keyword evidence="2" id="KW-1185">Reference proteome</keyword>
<dbReference type="RefSeq" id="WP_242709308.1">
    <property type="nucleotide sequence ID" value="NZ_JALDAX010000003.1"/>
</dbReference>
<gene>
    <name evidence="1" type="ORF">MQN93_10945</name>
</gene>
<reference evidence="1" key="1">
    <citation type="submission" date="2022-03" db="EMBL/GenBank/DDBJ databases">
        <title>Streptomyces 7R015 and 7R016 isolated from Barleria lupulina in Thailand.</title>
        <authorList>
            <person name="Kanchanasin P."/>
            <person name="Phongsopitanun W."/>
            <person name="Tanasupawat S."/>
        </authorList>
    </citation>
    <scope>NUCLEOTIDE SEQUENCE</scope>
    <source>
        <strain evidence="1">7R016</strain>
    </source>
</reference>
<evidence type="ECO:0000313" key="1">
    <source>
        <dbReference type="EMBL" id="MCI3240239.1"/>
    </source>
</evidence>
<dbReference type="EMBL" id="JALDAX010000003">
    <property type="protein sequence ID" value="MCI3240239.1"/>
    <property type="molecule type" value="Genomic_DNA"/>
</dbReference>
<dbReference type="Proteomes" id="UP001165270">
    <property type="component" value="Unassembled WGS sequence"/>
</dbReference>
<name>A0ABS9XDX7_9ACTN</name>
<sequence>MRHKRPTDHFAIAARCRANSGEWQEVGEYNSMQSADSTATTIRKAYVGPGRKAESPWAPAGAYEARREHTEFGVRVEARYVGDPDEAWADALSAVTGGEAE</sequence>
<organism evidence="1 2">
    <name type="scientific">Streptomyces spinosisporus</name>
    <dbReference type="NCBI Taxonomy" id="2927582"/>
    <lineage>
        <taxon>Bacteria</taxon>
        <taxon>Bacillati</taxon>
        <taxon>Actinomycetota</taxon>
        <taxon>Actinomycetes</taxon>
        <taxon>Kitasatosporales</taxon>
        <taxon>Streptomycetaceae</taxon>
        <taxon>Streptomyces</taxon>
    </lineage>
</organism>
<comment type="caution">
    <text evidence="1">The sequence shown here is derived from an EMBL/GenBank/DDBJ whole genome shotgun (WGS) entry which is preliminary data.</text>
</comment>
<proteinExistence type="predicted"/>
<accession>A0ABS9XDX7</accession>